<dbReference type="EnsemblProtists" id="PYU1_T011687">
    <property type="protein sequence ID" value="PYU1_T011687"/>
    <property type="gene ID" value="PYU1_G011661"/>
</dbReference>
<dbReference type="InParanoid" id="K3X388"/>
<reference evidence="1" key="3">
    <citation type="submission" date="2015-02" db="UniProtKB">
        <authorList>
            <consortium name="EnsemblProtists"/>
        </authorList>
    </citation>
    <scope>IDENTIFICATION</scope>
    <source>
        <strain evidence="1">DAOM BR144</strain>
    </source>
</reference>
<reference evidence="2" key="1">
    <citation type="journal article" date="2010" name="Genome Biol.">
        <title>Genome sequence of the necrotrophic plant pathogen Pythium ultimum reveals original pathogenicity mechanisms and effector repertoire.</title>
        <authorList>
            <person name="Levesque C.A."/>
            <person name="Brouwer H."/>
            <person name="Cano L."/>
            <person name="Hamilton J.P."/>
            <person name="Holt C."/>
            <person name="Huitema E."/>
            <person name="Raffaele S."/>
            <person name="Robideau G.P."/>
            <person name="Thines M."/>
            <person name="Win J."/>
            <person name="Zerillo M.M."/>
            <person name="Beakes G.W."/>
            <person name="Boore J.L."/>
            <person name="Busam D."/>
            <person name="Dumas B."/>
            <person name="Ferriera S."/>
            <person name="Fuerstenberg S.I."/>
            <person name="Gachon C.M."/>
            <person name="Gaulin E."/>
            <person name="Govers F."/>
            <person name="Grenville-Briggs L."/>
            <person name="Horner N."/>
            <person name="Hostetler J."/>
            <person name="Jiang R.H."/>
            <person name="Johnson J."/>
            <person name="Krajaejun T."/>
            <person name="Lin H."/>
            <person name="Meijer H.J."/>
            <person name="Moore B."/>
            <person name="Morris P."/>
            <person name="Phuntmart V."/>
            <person name="Puiu D."/>
            <person name="Shetty J."/>
            <person name="Stajich J.E."/>
            <person name="Tripathy S."/>
            <person name="Wawra S."/>
            <person name="van West P."/>
            <person name="Whitty B.R."/>
            <person name="Coutinho P.M."/>
            <person name="Henrissat B."/>
            <person name="Martin F."/>
            <person name="Thomas P.D."/>
            <person name="Tyler B.M."/>
            <person name="De Vries R.P."/>
            <person name="Kamoun S."/>
            <person name="Yandell M."/>
            <person name="Tisserat N."/>
            <person name="Buell C.R."/>
        </authorList>
    </citation>
    <scope>NUCLEOTIDE SEQUENCE</scope>
    <source>
        <strain evidence="2">DAOM:BR144</strain>
    </source>
</reference>
<organism evidence="1 2">
    <name type="scientific">Globisporangium ultimum (strain ATCC 200006 / CBS 805.95 / DAOM BR144)</name>
    <name type="common">Pythium ultimum</name>
    <dbReference type="NCBI Taxonomy" id="431595"/>
    <lineage>
        <taxon>Eukaryota</taxon>
        <taxon>Sar</taxon>
        <taxon>Stramenopiles</taxon>
        <taxon>Oomycota</taxon>
        <taxon>Peronosporomycetes</taxon>
        <taxon>Pythiales</taxon>
        <taxon>Pythiaceae</taxon>
        <taxon>Globisporangium</taxon>
    </lineage>
</organism>
<accession>K3X388</accession>
<sequence length="276" mass="31810">MATAQSVLSGYLNRDYISPLNDCIRLGTDWDERRKTLLAMKEQKITNAYEYIAARSKFLDPLKPHVSDEQFENAQGDYCCVRFDTIQFESVKSVKQVFDAFVSYLKSMEVSITERLGNLTVRDDYDVVHDNMISNFRLLSTENGVEIETNGVMFGKYFESHELSNGNPCGVITVDFVDEDKLHPYLPQERMRKDSSTAIVLTPHWRKRPRAEGEKVENGDTDEEELVVTVSRGGFLQLRKPAFPISPRVLQEMRENADEWRNLMIKSIHELLSAHF</sequence>
<reference evidence="2" key="2">
    <citation type="submission" date="2010-04" db="EMBL/GenBank/DDBJ databases">
        <authorList>
            <person name="Buell R."/>
            <person name="Hamilton J."/>
            <person name="Hostetler J."/>
        </authorList>
    </citation>
    <scope>NUCLEOTIDE SEQUENCE [LARGE SCALE GENOMIC DNA]</scope>
    <source>
        <strain evidence="2">DAOM:BR144</strain>
    </source>
</reference>
<keyword evidence="2" id="KW-1185">Reference proteome</keyword>
<evidence type="ECO:0000313" key="2">
    <source>
        <dbReference type="Proteomes" id="UP000019132"/>
    </source>
</evidence>
<dbReference type="HOGENOM" id="CLU_036567_2_0_1"/>
<proteinExistence type="predicted"/>
<dbReference type="VEuPathDB" id="FungiDB:PYU1_G011661"/>
<dbReference type="OMA" id="KYFESHE"/>
<evidence type="ECO:0000313" key="1">
    <source>
        <dbReference type="EnsemblProtists" id="PYU1_T011687"/>
    </source>
</evidence>
<protein>
    <recommendedName>
        <fullName evidence="3">START domain-containing protein</fullName>
    </recommendedName>
</protein>
<dbReference type="eggNOG" id="ENOG502SHZX">
    <property type="taxonomic scope" value="Eukaryota"/>
</dbReference>
<dbReference type="EMBL" id="GL376611">
    <property type="status" value="NOT_ANNOTATED_CDS"/>
    <property type="molecule type" value="Genomic_DNA"/>
</dbReference>
<name>K3X388_GLOUD</name>
<dbReference type="Proteomes" id="UP000019132">
    <property type="component" value="Unassembled WGS sequence"/>
</dbReference>
<evidence type="ECO:0008006" key="3">
    <source>
        <dbReference type="Google" id="ProtNLM"/>
    </source>
</evidence>
<dbReference type="AlphaFoldDB" id="K3X388"/>